<feature type="region of interest" description="Disordered" evidence="1">
    <location>
        <begin position="117"/>
        <end position="148"/>
    </location>
</feature>
<proteinExistence type="predicted"/>
<feature type="region of interest" description="Disordered" evidence="1">
    <location>
        <begin position="1"/>
        <end position="97"/>
    </location>
</feature>
<comment type="caution">
    <text evidence="2">The sequence shown here is derived from an EMBL/GenBank/DDBJ whole genome shotgun (WGS) entry which is preliminary data.</text>
</comment>
<dbReference type="Proteomes" id="UP000712600">
    <property type="component" value="Unassembled WGS sequence"/>
</dbReference>
<evidence type="ECO:0000256" key="1">
    <source>
        <dbReference type="SAM" id="MobiDB-lite"/>
    </source>
</evidence>
<feature type="compositionally biased region" description="Polar residues" evidence="1">
    <location>
        <begin position="9"/>
        <end position="28"/>
    </location>
</feature>
<dbReference type="AlphaFoldDB" id="A0A8S9QAM5"/>
<dbReference type="EMBL" id="QGKX02001290">
    <property type="protein sequence ID" value="KAF3540775.1"/>
    <property type="molecule type" value="Genomic_DNA"/>
</dbReference>
<gene>
    <name evidence="2" type="ORF">F2Q69_00021684</name>
</gene>
<reference evidence="2" key="1">
    <citation type="submission" date="2019-12" db="EMBL/GenBank/DDBJ databases">
        <title>Genome sequencing and annotation of Brassica cretica.</title>
        <authorList>
            <person name="Studholme D.J."/>
            <person name="Sarris P."/>
        </authorList>
    </citation>
    <scope>NUCLEOTIDE SEQUENCE</scope>
    <source>
        <strain evidence="2">PFS-109/04</strain>
        <tissue evidence="2">Leaf</tissue>
    </source>
</reference>
<name>A0A8S9QAM5_BRACR</name>
<organism evidence="2 3">
    <name type="scientific">Brassica cretica</name>
    <name type="common">Mustard</name>
    <dbReference type="NCBI Taxonomy" id="69181"/>
    <lineage>
        <taxon>Eukaryota</taxon>
        <taxon>Viridiplantae</taxon>
        <taxon>Streptophyta</taxon>
        <taxon>Embryophyta</taxon>
        <taxon>Tracheophyta</taxon>
        <taxon>Spermatophyta</taxon>
        <taxon>Magnoliopsida</taxon>
        <taxon>eudicotyledons</taxon>
        <taxon>Gunneridae</taxon>
        <taxon>Pentapetalae</taxon>
        <taxon>rosids</taxon>
        <taxon>malvids</taxon>
        <taxon>Brassicales</taxon>
        <taxon>Brassicaceae</taxon>
        <taxon>Brassiceae</taxon>
        <taxon>Brassica</taxon>
    </lineage>
</organism>
<protein>
    <submittedName>
        <fullName evidence="2">Uncharacterized protein</fullName>
    </submittedName>
</protein>
<evidence type="ECO:0000313" key="2">
    <source>
        <dbReference type="EMBL" id="KAF3540775.1"/>
    </source>
</evidence>
<accession>A0A8S9QAM5</accession>
<feature type="compositionally biased region" description="Basic and acidic residues" evidence="1">
    <location>
        <begin position="69"/>
        <end position="87"/>
    </location>
</feature>
<sequence>MSFGGSHWCRSTPTTEHRSTYTNQNRSTEVPEHRSTTPTESTASCNAVKILTHEEFAAKHPHPPSPDNVRIDRHTNSNVDRYSEANIDRYPSPPIDRRAPITYRVQMPKIDVARLNALRPKPKPSEQPLKPVRTPSDDGDDPMEEDRVSIGRTLRRRKEKVAKHLKRGANEKEKENFQKRVFRILVHKPFEEAYYSHRLAILDEEDSWKRTARSIDRTSLPSIDTQPQQRCRKGASTDTAYYKSIDTDLNRVRDGDYLIGSWADEHHHESFADEELLNMQKRDDTYQIQAEAAWERTRSIDTRHQQSIDKRPQQSIDINNTTSINKHSILKTTVSEKDNLDNQYLNPDEFGIFRDPNGYAKSIDGCTLHVSREDITDILQTANGADNLFMHQRSNSEQKTTKEFYDAAGGIENSFKQRSRHTNHPSINIDVPTVTRQPEFSRRAFDPYDGHTIPVHNKDIRRLLERASRDEPAYICLPEHASQFTQTKLVPNIYTKDEINEMFYGVSGEHDRNKEAFQMKLDGVYYPLNDSISWLTTFMEEMKQDIARI</sequence>
<evidence type="ECO:0000313" key="3">
    <source>
        <dbReference type="Proteomes" id="UP000712600"/>
    </source>
</evidence>
<feature type="compositionally biased region" description="Polar residues" evidence="1">
    <location>
        <begin position="36"/>
        <end position="45"/>
    </location>
</feature>